<evidence type="ECO:0000256" key="1">
    <source>
        <dbReference type="SAM" id="SignalP"/>
    </source>
</evidence>
<feature type="signal peptide" evidence="1">
    <location>
        <begin position="1"/>
        <end position="26"/>
    </location>
</feature>
<dbReference type="PATRIC" id="fig|211586.12.peg.3470"/>
<name>Q8EBE7_SHEON</name>
<feature type="chain" id="PRO_5004307961" evidence="1">
    <location>
        <begin position="27"/>
        <end position="154"/>
    </location>
</feature>
<reference evidence="3 4" key="2">
    <citation type="journal article" date="2005" name="Proteomics">
        <title>Global detection and characterization of hypothetical proteins in Shewanella oneidensis MR-1 using LC-MS based proteomics.</title>
        <authorList>
            <person name="Elias D.A."/>
            <person name="Monroe M.E."/>
            <person name="Marshall M.J."/>
            <person name="Romine M.F."/>
            <person name="Belieav A.S."/>
            <person name="Fredrickson J.K."/>
            <person name="Anderson G.A."/>
            <person name="Smith R.D."/>
            <person name="Lipton M.S."/>
        </authorList>
    </citation>
    <scope>NUCLEOTIDE SEQUENCE [LARGE SCALE GENOMIC DNA]</scope>
    <source>
        <strain evidence="4">ATCC 700550 / JCM 31522 / CIP 106686 / LMG 19005 / NCIMB 14063 / MR-1</strain>
    </source>
</reference>
<accession>Q8EBE7</accession>
<dbReference type="KEGG" id="son:SO_3576"/>
<dbReference type="InterPro" id="IPR025392">
    <property type="entry name" value="DUF4124"/>
</dbReference>
<reference evidence="3 4" key="4">
    <citation type="journal article" date="2011" name="BMC Genomics">
        <title>Genome-wide protein localization prediction strategies for gram negative bacteria.</title>
        <authorList>
            <person name="Romine M.F."/>
        </authorList>
    </citation>
    <scope>NUCLEOTIDE SEQUENCE [LARGE SCALE GENOMIC DNA]</scope>
    <source>
        <strain evidence="4">ATCC 700550 / JCM 31522 / CIP 106686 / LMG 19005 / NCIMB 14063 / MR-1</strain>
    </source>
</reference>
<dbReference type="RefSeq" id="WP_011073397.1">
    <property type="nucleotide sequence ID" value="NC_004347.2"/>
</dbReference>
<evidence type="ECO:0000313" key="4">
    <source>
        <dbReference type="Proteomes" id="UP000008186"/>
    </source>
</evidence>
<dbReference type="Pfam" id="PF13511">
    <property type="entry name" value="DUF4124"/>
    <property type="match status" value="1"/>
</dbReference>
<dbReference type="AlphaFoldDB" id="Q8EBE7"/>
<dbReference type="eggNOG" id="ENOG50339YA">
    <property type="taxonomic scope" value="Bacteria"/>
</dbReference>
<dbReference type="STRING" id="211586.SO_3576"/>
<reference evidence="3 4" key="3">
    <citation type="journal article" date="2008" name="Appl. Environ. Microbiol.">
        <title>Identification of mobile elements and pseudogenes in the Shewanella oneidensis MR-1 genome.</title>
        <authorList>
            <person name="Romine M.F."/>
            <person name="Carlson T.S."/>
            <person name="Norbeck A.D."/>
            <person name="McCue L.A."/>
            <person name="Lipton M.S."/>
        </authorList>
    </citation>
    <scope>NUCLEOTIDE SEQUENCE [LARGE SCALE GENOMIC DNA]</scope>
    <source>
        <strain evidence="4">ATCC 700550 / JCM 31522 / CIP 106686 / LMG 19005 / NCIMB 14063 / MR-1</strain>
    </source>
</reference>
<dbReference type="Proteomes" id="UP000008186">
    <property type="component" value="Chromosome"/>
</dbReference>
<protein>
    <submittedName>
        <fullName evidence="3">Predicted periplasmic protein</fullName>
    </submittedName>
</protein>
<gene>
    <name evidence="3" type="ordered locus">SO_3576</name>
</gene>
<evidence type="ECO:0000259" key="2">
    <source>
        <dbReference type="Pfam" id="PF13511"/>
    </source>
</evidence>
<dbReference type="HOGENOM" id="CLU_108835_3_0_6"/>
<feature type="domain" description="DUF4124" evidence="2">
    <location>
        <begin position="16"/>
        <end position="55"/>
    </location>
</feature>
<reference evidence="3 4" key="1">
    <citation type="journal article" date="2002" name="Nat. Biotechnol.">
        <title>Genome sequence of the dissimilatory metal ion-reducing bacterium Shewanella oneidensis.</title>
        <authorList>
            <person name="Heidelberg J.F."/>
            <person name="Paulsen I.T."/>
            <person name="Nelson K.E."/>
            <person name="Gaidos E.J."/>
            <person name="Nelson W.C."/>
            <person name="Read T.D."/>
            <person name="Eisen J.A."/>
            <person name="Seshadri R."/>
            <person name="Ward N."/>
            <person name="Methe B."/>
            <person name="Clayton R.A."/>
            <person name="Meyer T."/>
            <person name="Tsapin A."/>
            <person name="Scott J."/>
            <person name="Beanan M."/>
            <person name="Brinkac L."/>
            <person name="Daugherty S."/>
            <person name="DeBoy R.T."/>
            <person name="Dodson R.J."/>
            <person name="Durkin A.S."/>
            <person name="Haft D.H."/>
            <person name="Kolonay J.F."/>
            <person name="Madupu R."/>
            <person name="Peterson J.D."/>
            <person name="Umayam L.A."/>
            <person name="White O."/>
            <person name="Wolf A.M."/>
            <person name="Vamathevan J."/>
            <person name="Weidman J."/>
            <person name="Impraim M."/>
            <person name="Lee K."/>
            <person name="Berry K."/>
            <person name="Lee C."/>
            <person name="Mueller J."/>
            <person name="Khouri H."/>
            <person name="Gill J."/>
            <person name="Utterback T.R."/>
            <person name="McDonald L.A."/>
            <person name="Feldblyum T.V."/>
            <person name="Smith H.O."/>
            <person name="Venter J.C."/>
            <person name="Nealson K.H."/>
            <person name="Fraser C.M."/>
        </authorList>
    </citation>
    <scope>NUCLEOTIDE SEQUENCE [LARGE SCALE GENOMIC DNA]</scope>
    <source>
        <strain evidence="4">ATCC 700550 / JCM 31522 / CIP 106686 / LMG 19005 / NCIMB 14063 / MR-1</strain>
    </source>
</reference>
<dbReference type="EMBL" id="AE014299">
    <property type="protein sequence ID" value="AAN56565.1"/>
    <property type="molecule type" value="Genomic_DNA"/>
</dbReference>
<proteinExistence type="predicted"/>
<dbReference type="PaxDb" id="211586-SO_3576"/>
<keyword evidence="1" id="KW-0732">Signal</keyword>
<dbReference type="BioCyc" id="SONE211586:G1GMP-3334-MONOMER"/>
<sequence>MLKKANLSAVLLSIVCMALLTPSVLASVIYTWVDENGVTHYSQQPPTQEQQKAQQLYSEDLEPSKIGYVAPVKTAAPAEISESEKSAALIKEKDAKQAQAICENAKHNLDVLMTHTKLTRQEEGNNDPVAMTEEERLAAITENQQRITLFCDKK</sequence>
<organism evidence="3 4">
    <name type="scientific">Shewanella oneidensis (strain ATCC 700550 / JCM 31522 / CIP 106686 / LMG 19005 / NCIMB 14063 / MR-1)</name>
    <dbReference type="NCBI Taxonomy" id="211586"/>
    <lineage>
        <taxon>Bacteria</taxon>
        <taxon>Pseudomonadati</taxon>
        <taxon>Pseudomonadota</taxon>
        <taxon>Gammaproteobacteria</taxon>
        <taxon>Alteromonadales</taxon>
        <taxon>Shewanellaceae</taxon>
        <taxon>Shewanella</taxon>
    </lineage>
</organism>
<dbReference type="OrthoDB" id="7068596at2"/>
<evidence type="ECO:0000313" key="3">
    <source>
        <dbReference type="EMBL" id="AAN56565.1"/>
    </source>
</evidence>
<keyword evidence="4" id="KW-1185">Reference proteome</keyword>